<evidence type="ECO:0000256" key="1">
    <source>
        <dbReference type="ARBA" id="ARBA00011764"/>
    </source>
</evidence>
<evidence type="ECO:0000256" key="8">
    <source>
        <dbReference type="SAM" id="MobiDB-lite"/>
    </source>
</evidence>
<feature type="coiled-coil region" evidence="7">
    <location>
        <begin position="335"/>
        <end position="394"/>
    </location>
</feature>
<keyword evidence="11" id="KW-1185">Reference proteome</keyword>
<evidence type="ECO:0000313" key="10">
    <source>
        <dbReference type="EnsemblMetazoa" id="GBRI010391-PA"/>
    </source>
</evidence>
<comment type="subunit">
    <text evidence="1">Self-associates forming complexes of several hundred monomers.</text>
</comment>
<evidence type="ECO:0000256" key="3">
    <source>
        <dbReference type="ARBA" id="ARBA00023015"/>
    </source>
</evidence>
<comment type="function">
    <text evidence="6">Involved in transvection phenomena (= synapsis-dependent gene expression), where the synaptic pairing of chromosomes carrying genes with which zeste interacts influences the expression of these genes. Zeste binds to DNA and stimulates transcription from a nearby promoter.</text>
</comment>
<dbReference type="Proteomes" id="UP000091820">
    <property type="component" value="Unassembled WGS sequence"/>
</dbReference>
<feature type="compositionally biased region" description="Low complexity" evidence="8">
    <location>
        <begin position="206"/>
        <end position="218"/>
    </location>
</feature>
<keyword evidence="5" id="KW-0804">Transcription</keyword>
<evidence type="ECO:0000313" key="11">
    <source>
        <dbReference type="Proteomes" id="UP000091820"/>
    </source>
</evidence>
<dbReference type="Pfam" id="PF13873">
    <property type="entry name" value="Myb_DNA-bind_5"/>
    <property type="match status" value="1"/>
</dbReference>
<name>A0A1A9W8S1_9MUSC</name>
<dbReference type="GO" id="GO:0003677">
    <property type="term" value="F:DNA binding"/>
    <property type="evidence" value="ECO:0007669"/>
    <property type="project" value="UniProtKB-KW"/>
</dbReference>
<protein>
    <recommendedName>
        <fullName evidence="2">Regulatory protein zeste</fullName>
    </recommendedName>
</protein>
<evidence type="ECO:0000259" key="9">
    <source>
        <dbReference type="Pfam" id="PF13873"/>
    </source>
</evidence>
<feature type="compositionally biased region" description="Polar residues" evidence="8">
    <location>
        <begin position="1"/>
        <end position="13"/>
    </location>
</feature>
<reference evidence="10" key="2">
    <citation type="submission" date="2020-05" db="UniProtKB">
        <authorList>
            <consortium name="EnsemblMetazoa"/>
        </authorList>
    </citation>
    <scope>IDENTIFICATION</scope>
    <source>
        <strain evidence="10">IAEA</strain>
    </source>
</reference>
<reference evidence="11" key="1">
    <citation type="submission" date="2014-03" db="EMBL/GenBank/DDBJ databases">
        <authorList>
            <person name="Aksoy S."/>
            <person name="Warren W."/>
            <person name="Wilson R.K."/>
        </authorList>
    </citation>
    <scope>NUCLEOTIDE SEQUENCE [LARGE SCALE GENOMIC DNA]</scope>
    <source>
        <strain evidence="11">IAEA</strain>
    </source>
</reference>
<evidence type="ECO:0000256" key="7">
    <source>
        <dbReference type="SAM" id="Coils"/>
    </source>
</evidence>
<feature type="region of interest" description="Disordered" evidence="8">
    <location>
        <begin position="1"/>
        <end position="40"/>
    </location>
</feature>
<dbReference type="VEuPathDB" id="VectorBase:GBRI010391"/>
<evidence type="ECO:0000256" key="6">
    <source>
        <dbReference type="ARBA" id="ARBA00025466"/>
    </source>
</evidence>
<proteinExistence type="predicted"/>
<evidence type="ECO:0000256" key="4">
    <source>
        <dbReference type="ARBA" id="ARBA00023125"/>
    </source>
</evidence>
<feature type="domain" description="Myb/SANT-like DNA-binding" evidence="9">
    <location>
        <begin position="44"/>
        <end position="114"/>
    </location>
</feature>
<evidence type="ECO:0000256" key="2">
    <source>
        <dbReference type="ARBA" id="ARBA00016807"/>
    </source>
</evidence>
<dbReference type="AlphaFoldDB" id="A0A1A9W8S1"/>
<dbReference type="InterPro" id="IPR028002">
    <property type="entry name" value="Myb_DNA-bind_5"/>
</dbReference>
<dbReference type="STRING" id="37001.A0A1A9W8S1"/>
<accession>A0A1A9W8S1</accession>
<feature type="compositionally biased region" description="Low complexity" evidence="8">
    <location>
        <begin position="19"/>
        <end position="31"/>
    </location>
</feature>
<feature type="region of interest" description="Disordered" evidence="8">
    <location>
        <begin position="122"/>
        <end position="218"/>
    </location>
</feature>
<dbReference type="EnsemblMetazoa" id="GBRI010391-RA">
    <property type="protein sequence ID" value="GBRI010391-PA"/>
    <property type="gene ID" value="GBRI010391"/>
</dbReference>
<feature type="compositionally biased region" description="Low complexity" evidence="8">
    <location>
        <begin position="134"/>
        <end position="156"/>
    </location>
</feature>
<keyword evidence="7" id="KW-0175">Coiled coil</keyword>
<sequence length="401" mass="45129">MSTDGSTAGQVNASIVDDGSSSQGATAAGAGTSTGGKCQMPLTPRFTQEEKEILYSLFHQHEDVIDIKFRKKNRSKYSVRDAWEQIVRDFNSHPNVSAMRNLKQIQKFWLNARLRKQYPFRSVTHKQQQISADNQNGQNGQQNSGQQQQQQQQQQQLVNHTIKTEPEFTLNGGEANDNNDQSESYEEMEMDGSGVTELEEDPLETQQQHQQSQHQQLQQVVPTTAIHTQHINVDQISADKLTLTDLLHFKSARPREDIILQIKHPGEATAAAVSTGNTNHVSVAAATAPTVATITTAPSLSSHNNVVGVNNVNNSTNTSNATQDPYEEKINYFKMKEAELRYKEQQVALEKKKIELSHTQDQLKHLREVHRLQVEELKVKIRILQEEEKQLLKAQSPLITI</sequence>
<organism evidence="10 11">
    <name type="scientific">Glossina brevipalpis</name>
    <dbReference type="NCBI Taxonomy" id="37001"/>
    <lineage>
        <taxon>Eukaryota</taxon>
        <taxon>Metazoa</taxon>
        <taxon>Ecdysozoa</taxon>
        <taxon>Arthropoda</taxon>
        <taxon>Hexapoda</taxon>
        <taxon>Insecta</taxon>
        <taxon>Pterygota</taxon>
        <taxon>Neoptera</taxon>
        <taxon>Endopterygota</taxon>
        <taxon>Diptera</taxon>
        <taxon>Brachycera</taxon>
        <taxon>Muscomorpha</taxon>
        <taxon>Hippoboscoidea</taxon>
        <taxon>Glossinidae</taxon>
        <taxon>Glossina</taxon>
    </lineage>
</organism>
<keyword evidence="4" id="KW-0238">DNA-binding</keyword>
<keyword evidence="3" id="KW-0805">Transcription regulation</keyword>
<evidence type="ECO:0000256" key="5">
    <source>
        <dbReference type="ARBA" id="ARBA00023163"/>
    </source>
</evidence>